<feature type="region of interest" description="Disordered" evidence="1">
    <location>
        <begin position="1"/>
        <end position="21"/>
    </location>
</feature>
<dbReference type="EMBL" id="QPFP01000087">
    <property type="protein sequence ID" value="TEB22664.1"/>
    <property type="molecule type" value="Genomic_DNA"/>
</dbReference>
<comment type="caution">
    <text evidence="2">The sequence shown here is derived from an EMBL/GenBank/DDBJ whole genome shotgun (WGS) entry which is preliminary data.</text>
</comment>
<dbReference type="OrthoDB" id="3100975at2759"/>
<proteinExistence type="predicted"/>
<protein>
    <submittedName>
        <fullName evidence="2">Uncharacterized protein</fullName>
    </submittedName>
</protein>
<dbReference type="AlphaFoldDB" id="A0A4Y7SM26"/>
<keyword evidence="3" id="KW-1185">Reference proteome</keyword>
<organism evidence="2 3">
    <name type="scientific">Coprinellus micaceus</name>
    <name type="common">Glistening ink-cap mushroom</name>
    <name type="synonym">Coprinus micaceus</name>
    <dbReference type="NCBI Taxonomy" id="71717"/>
    <lineage>
        <taxon>Eukaryota</taxon>
        <taxon>Fungi</taxon>
        <taxon>Dikarya</taxon>
        <taxon>Basidiomycota</taxon>
        <taxon>Agaricomycotina</taxon>
        <taxon>Agaricomycetes</taxon>
        <taxon>Agaricomycetidae</taxon>
        <taxon>Agaricales</taxon>
        <taxon>Agaricineae</taxon>
        <taxon>Psathyrellaceae</taxon>
        <taxon>Coprinellus</taxon>
    </lineage>
</organism>
<evidence type="ECO:0000313" key="2">
    <source>
        <dbReference type="EMBL" id="TEB22664.1"/>
    </source>
</evidence>
<sequence>MPYNLNKQTMPGTPGKRHRPRLHPKFASSMGIAPPPFFSLCGRTSRGLSDNQPSPPDSWFDESPVAVALKLRGERLERSLYQSSAPKKDISECGIPTNAKIGEIHQRAILGEKDLNQGMQAFPGCAPSDALSTHSQPLCDAFALGSSLDVSNPGGVDPAFTTGLSVEGGIVASNPGALAPISSTDLGIDIPGINEMFGSSLTPDFISGTRYLTYDPRNPTPTSSDIVMRLGQIMGPGVTKAETRQILRRCKSCRRFMLVDRCGVHRCNGETPNINAGGFHLGEALLSESENSGLTQNDLISLLSTCNACCHIVMTMHLGFHLCLGFDYH</sequence>
<evidence type="ECO:0000256" key="1">
    <source>
        <dbReference type="SAM" id="MobiDB-lite"/>
    </source>
</evidence>
<reference evidence="2 3" key="1">
    <citation type="journal article" date="2019" name="Nat. Ecol. Evol.">
        <title>Megaphylogeny resolves global patterns of mushroom evolution.</title>
        <authorList>
            <person name="Varga T."/>
            <person name="Krizsan K."/>
            <person name="Foldi C."/>
            <person name="Dima B."/>
            <person name="Sanchez-Garcia M."/>
            <person name="Sanchez-Ramirez S."/>
            <person name="Szollosi G.J."/>
            <person name="Szarkandi J.G."/>
            <person name="Papp V."/>
            <person name="Albert L."/>
            <person name="Andreopoulos W."/>
            <person name="Angelini C."/>
            <person name="Antonin V."/>
            <person name="Barry K.W."/>
            <person name="Bougher N.L."/>
            <person name="Buchanan P."/>
            <person name="Buyck B."/>
            <person name="Bense V."/>
            <person name="Catcheside P."/>
            <person name="Chovatia M."/>
            <person name="Cooper J."/>
            <person name="Damon W."/>
            <person name="Desjardin D."/>
            <person name="Finy P."/>
            <person name="Geml J."/>
            <person name="Haridas S."/>
            <person name="Hughes K."/>
            <person name="Justo A."/>
            <person name="Karasinski D."/>
            <person name="Kautmanova I."/>
            <person name="Kiss B."/>
            <person name="Kocsube S."/>
            <person name="Kotiranta H."/>
            <person name="LaButti K.M."/>
            <person name="Lechner B.E."/>
            <person name="Liimatainen K."/>
            <person name="Lipzen A."/>
            <person name="Lukacs Z."/>
            <person name="Mihaltcheva S."/>
            <person name="Morgado L.N."/>
            <person name="Niskanen T."/>
            <person name="Noordeloos M.E."/>
            <person name="Ohm R.A."/>
            <person name="Ortiz-Santana B."/>
            <person name="Ovrebo C."/>
            <person name="Racz N."/>
            <person name="Riley R."/>
            <person name="Savchenko A."/>
            <person name="Shiryaev A."/>
            <person name="Soop K."/>
            <person name="Spirin V."/>
            <person name="Szebenyi C."/>
            <person name="Tomsovsky M."/>
            <person name="Tulloss R.E."/>
            <person name="Uehling J."/>
            <person name="Grigoriev I.V."/>
            <person name="Vagvolgyi C."/>
            <person name="Papp T."/>
            <person name="Martin F.M."/>
            <person name="Miettinen O."/>
            <person name="Hibbett D.S."/>
            <person name="Nagy L.G."/>
        </authorList>
    </citation>
    <scope>NUCLEOTIDE SEQUENCE [LARGE SCALE GENOMIC DNA]</scope>
    <source>
        <strain evidence="2 3">FP101781</strain>
    </source>
</reference>
<name>A0A4Y7SM26_COPMI</name>
<dbReference type="Proteomes" id="UP000298030">
    <property type="component" value="Unassembled WGS sequence"/>
</dbReference>
<gene>
    <name evidence="2" type="ORF">FA13DRAFT_1798653</name>
</gene>
<feature type="compositionally biased region" description="Polar residues" evidence="1">
    <location>
        <begin position="1"/>
        <end position="11"/>
    </location>
</feature>
<accession>A0A4Y7SM26</accession>
<evidence type="ECO:0000313" key="3">
    <source>
        <dbReference type="Proteomes" id="UP000298030"/>
    </source>
</evidence>